<protein>
    <recommendedName>
        <fullName evidence="4">Outer membrane protein beta-barrel domain-containing protein</fullName>
    </recommendedName>
</protein>
<keyword evidence="3" id="KW-1185">Reference proteome</keyword>
<reference evidence="2 3" key="1">
    <citation type="submission" date="2016-10" db="EMBL/GenBank/DDBJ databases">
        <authorList>
            <person name="de Groot N.N."/>
        </authorList>
    </citation>
    <scope>NUCLEOTIDE SEQUENCE [LARGE SCALE GENOMIC DNA]</scope>
    <source>
        <strain evidence="2 3">RK1</strain>
    </source>
</reference>
<accession>A0A1I3NN75</accession>
<evidence type="ECO:0000313" key="3">
    <source>
        <dbReference type="Proteomes" id="UP000198670"/>
    </source>
</evidence>
<evidence type="ECO:0000256" key="1">
    <source>
        <dbReference type="SAM" id="SignalP"/>
    </source>
</evidence>
<feature type="chain" id="PRO_5011464431" description="Outer membrane protein beta-barrel domain-containing protein" evidence="1">
    <location>
        <begin position="24"/>
        <end position="238"/>
    </location>
</feature>
<dbReference type="RefSeq" id="WP_090628305.1">
    <property type="nucleotide sequence ID" value="NZ_FOQO01000007.1"/>
</dbReference>
<dbReference type="AlphaFoldDB" id="A0A1I3NN75"/>
<dbReference type="Gene3D" id="2.40.160.170">
    <property type="match status" value="1"/>
</dbReference>
<sequence length="238" mass="26515">MSLKKSRTILLAFTFLNLLSAHAQQTARFIENPAYKPALGGLIGTTGIGLAFYHPLGVQFGLEVGAGLMPYNMQVVGTYGDYPTRSVARARLHNAHLLFGWVPFHGAENGFRHLTINLGMGYLFKAKGTITTQLRDPQSYGDIELQPEEIGTMYTTINWKESVTPYAGLGFSDMRIDEHFGFNIALGGYFLSQPSVTVKGTAMLEDNEINQPIIERNIQNYRYLPNLQLGIAYSFYAY</sequence>
<keyword evidence="1" id="KW-0732">Signal</keyword>
<feature type="signal peptide" evidence="1">
    <location>
        <begin position="1"/>
        <end position="23"/>
    </location>
</feature>
<dbReference type="EMBL" id="FOQO01000007">
    <property type="protein sequence ID" value="SFJ10788.1"/>
    <property type="molecule type" value="Genomic_DNA"/>
</dbReference>
<dbReference type="Proteomes" id="UP000198670">
    <property type="component" value="Unassembled WGS sequence"/>
</dbReference>
<gene>
    <name evidence="2" type="ORF">SAMN05444682_107259</name>
</gene>
<organism evidence="2 3">
    <name type="scientific">Parapedobacter indicus</name>
    <dbReference type="NCBI Taxonomy" id="1477437"/>
    <lineage>
        <taxon>Bacteria</taxon>
        <taxon>Pseudomonadati</taxon>
        <taxon>Bacteroidota</taxon>
        <taxon>Sphingobacteriia</taxon>
        <taxon>Sphingobacteriales</taxon>
        <taxon>Sphingobacteriaceae</taxon>
        <taxon>Parapedobacter</taxon>
    </lineage>
</organism>
<dbReference type="STRING" id="1477437.SAMN05444682_107259"/>
<proteinExistence type="predicted"/>
<evidence type="ECO:0000313" key="2">
    <source>
        <dbReference type="EMBL" id="SFJ10788.1"/>
    </source>
</evidence>
<evidence type="ECO:0008006" key="4">
    <source>
        <dbReference type="Google" id="ProtNLM"/>
    </source>
</evidence>
<name>A0A1I3NN75_9SPHI</name>